<name>A0A6N2N8S8_SALVM</name>
<evidence type="ECO:0000313" key="1">
    <source>
        <dbReference type="EMBL" id="VFU62105.1"/>
    </source>
</evidence>
<organism evidence="1">
    <name type="scientific">Salix viminalis</name>
    <name type="common">Common osier</name>
    <name type="synonym">Basket willow</name>
    <dbReference type="NCBI Taxonomy" id="40686"/>
    <lineage>
        <taxon>Eukaryota</taxon>
        <taxon>Viridiplantae</taxon>
        <taxon>Streptophyta</taxon>
        <taxon>Embryophyta</taxon>
        <taxon>Tracheophyta</taxon>
        <taxon>Spermatophyta</taxon>
        <taxon>Magnoliopsida</taxon>
        <taxon>eudicotyledons</taxon>
        <taxon>Gunneridae</taxon>
        <taxon>Pentapetalae</taxon>
        <taxon>rosids</taxon>
        <taxon>fabids</taxon>
        <taxon>Malpighiales</taxon>
        <taxon>Salicaceae</taxon>
        <taxon>Saliceae</taxon>
        <taxon>Salix</taxon>
    </lineage>
</organism>
<gene>
    <name evidence="1" type="ORF">SVIM_LOCUS468189</name>
</gene>
<reference evidence="1" key="1">
    <citation type="submission" date="2019-03" db="EMBL/GenBank/DDBJ databases">
        <authorList>
            <person name="Mank J."/>
            <person name="Almeida P."/>
        </authorList>
    </citation>
    <scope>NUCLEOTIDE SEQUENCE</scope>
    <source>
        <strain evidence="1">78183</strain>
    </source>
</reference>
<dbReference type="AlphaFoldDB" id="A0A6N2N8S8"/>
<accession>A0A6N2N8S8</accession>
<dbReference type="EMBL" id="CAADRP010002151">
    <property type="protein sequence ID" value="VFU62105.1"/>
    <property type="molecule type" value="Genomic_DNA"/>
</dbReference>
<proteinExistence type="predicted"/>
<protein>
    <submittedName>
        <fullName evidence="1">Uncharacterized protein</fullName>
    </submittedName>
</protein>
<sequence>MLATKEYEGKVRQEIWTIIRTAVYYYYKVSRTGKTTSSLLLLLSSKDLFLESRIVASKSVQSLATGRKLLISSLAPKPPPRIKSSGVMEASMFTYPDMSSSIGVFGETSSCALQSTTLTFMLTPGLIGPGFGISFTSFLEKLVSAASFLVLFSSVSAASRKKKTN</sequence>